<dbReference type="PIRSF" id="PIRSF003078">
    <property type="entry name" value="GidB"/>
    <property type="match status" value="1"/>
</dbReference>
<comment type="caution">
    <text evidence="7">The sequence shown here is derived from an EMBL/GenBank/DDBJ whole genome shotgun (WGS) entry which is preliminary data.</text>
</comment>
<comment type="subcellular location">
    <subcellularLocation>
        <location evidence="6">Cytoplasm</location>
    </subcellularLocation>
</comment>
<dbReference type="EC" id="2.1.1.-" evidence="6"/>
<keyword evidence="1 6" id="KW-0963">Cytoplasm</keyword>
<name>A0A399DUX4_9DEIN</name>
<dbReference type="EMBL" id="QWKX01000053">
    <property type="protein sequence ID" value="RIH75984.1"/>
    <property type="molecule type" value="Genomic_DNA"/>
</dbReference>
<dbReference type="Proteomes" id="UP000266089">
    <property type="component" value="Unassembled WGS sequence"/>
</dbReference>
<evidence type="ECO:0000313" key="8">
    <source>
        <dbReference type="Proteomes" id="UP000266089"/>
    </source>
</evidence>
<protein>
    <recommendedName>
        <fullName evidence="6">Ribosomal RNA small subunit methyltransferase G</fullName>
        <ecNumber evidence="6">2.1.1.-</ecNumber>
    </recommendedName>
    <alternativeName>
        <fullName evidence="6">16S rRNA 7-methylguanosine methyltransferase</fullName>
        <shortName evidence="6">16S rRNA m7G methyltransferase</shortName>
    </alternativeName>
</protein>
<keyword evidence="2 6" id="KW-0698">rRNA processing</keyword>
<evidence type="ECO:0000313" key="7">
    <source>
        <dbReference type="EMBL" id="RIH75984.1"/>
    </source>
</evidence>
<dbReference type="RefSeq" id="WP_027888182.1">
    <property type="nucleotide sequence ID" value="NZ_JBHSXZ010000013.1"/>
</dbReference>
<feature type="binding site" evidence="6">
    <location>
        <begin position="132"/>
        <end position="133"/>
    </location>
    <ligand>
        <name>S-adenosyl-L-methionine</name>
        <dbReference type="ChEBI" id="CHEBI:59789"/>
    </ligand>
</feature>
<feature type="binding site" evidence="6">
    <location>
        <position position="81"/>
    </location>
    <ligand>
        <name>S-adenosyl-L-methionine</name>
        <dbReference type="ChEBI" id="CHEBI:59789"/>
    </ligand>
</feature>
<dbReference type="GO" id="GO:0070043">
    <property type="term" value="F:rRNA (guanine-N7-)-methyltransferase activity"/>
    <property type="evidence" value="ECO:0007669"/>
    <property type="project" value="UniProtKB-UniRule"/>
</dbReference>
<dbReference type="SUPFAM" id="SSF53335">
    <property type="entry name" value="S-adenosyl-L-methionine-dependent methyltransferases"/>
    <property type="match status" value="1"/>
</dbReference>
<evidence type="ECO:0000256" key="5">
    <source>
        <dbReference type="ARBA" id="ARBA00022691"/>
    </source>
</evidence>
<proteinExistence type="inferred from homology"/>
<evidence type="ECO:0000256" key="6">
    <source>
        <dbReference type="HAMAP-Rule" id="MF_00074"/>
    </source>
</evidence>
<feature type="binding site" evidence="6">
    <location>
        <position position="86"/>
    </location>
    <ligand>
        <name>S-adenosyl-L-methionine</name>
        <dbReference type="ChEBI" id="CHEBI:59789"/>
    </ligand>
</feature>
<feature type="binding site" evidence="6">
    <location>
        <position position="151"/>
    </location>
    <ligand>
        <name>S-adenosyl-L-methionine</name>
        <dbReference type="ChEBI" id="CHEBI:59789"/>
    </ligand>
</feature>
<keyword evidence="4 6" id="KW-0808">Transferase</keyword>
<dbReference type="PANTHER" id="PTHR31760">
    <property type="entry name" value="S-ADENOSYL-L-METHIONINE-DEPENDENT METHYLTRANSFERASES SUPERFAMILY PROTEIN"/>
    <property type="match status" value="1"/>
</dbReference>
<dbReference type="Gene3D" id="3.40.50.150">
    <property type="entry name" value="Vaccinia Virus protein VP39"/>
    <property type="match status" value="1"/>
</dbReference>
<evidence type="ECO:0000256" key="1">
    <source>
        <dbReference type="ARBA" id="ARBA00022490"/>
    </source>
</evidence>
<evidence type="ECO:0000256" key="4">
    <source>
        <dbReference type="ARBA" id="ARBA00022679"/>
    </source>
</evidence>
<dbReference type="AlphaFoldDB" id="A0A399DUX4"/>
<feature type="binding site" evidence="6">
    <location>
        <begin position="104"/>
        <end position="106"/>
    </location>
    <ligand>
        <name>S-adenosyl-L-methionine</name>
        <dbReference type="ChEBI" id="CHEBI:59789"/>
    </ligand>
</feature>
<comment type="similarity">
    <text evidence="6">Belongs to the methyltransferase superfamily. RNA methyltransferase RsmG family.</text>
</comment>
<dbReference type="FunFam" id="3.40.50.150:FF:000041">
    <property type="entry name" value="Ribosomal RNA small subunit methyltransferase G"/>
    <property type="match status" value="1"/>
</dbReference>
<keyword evidence="3 6" id="KW-0489">Methyltransferase</keyword>
<dbReference type="NCBIfam" id="TIGR00138">
    <property type="entry name" value="rsmG_gidB"/>
    <property type="match status" value="1"/>
</dbReference>
<reference evidence="7 8" key="1">
    <citation type="submission" date="2018-08" db="EMBL/GenBank/DDBJ databases">
        <title>Meiothermus cateniformans JCM 15151 genome sequencing project.</title>
        <authorList>
            <person name="Da Costa M.S."/>
            <person name="Albuquerque L."/>
            <person name="Raposo P."/>
            <person name="Froufe H.J.C."/>
            <person name="Barroso C.S."/>
            <person name="Egas C."/>
        </authorList>
    </citation>
    <scope>NUCLEOTIDE SEQUENCE [LARGE SCALE GENOMIC DNA]</scope>
    <source>
        <strain evidence="7 8">JCM 15151</strain>
    </source>
</reference>
<dbReference type="Pfam" id="PF02527">
    <property type="entry name" value="GidB"/>
    <property type="match status" value="1"/>
</dbReference>
<dbReference type="PANTHER" id="PTHR31760:SF0">
    <property type="entry name" value="S-ADENOSYL-L-METHIONINE-DEPENDENT METHYLTRANSFERASES SUPERFAMILY PROTEIN"/>
    <property type="match status" value="1"/>
</dbReference>
<organism evidence="7 8">
    <name type="scientific">Meiothermus taiwanensis</name>
    <dbReference type="NCBI Taxonomy" id="172827"/>
    <lineage>
        <taxon>Bacteria</taxon>
        <taxon>Thermotogati</taxon>
        <taxon>Deinococcota</taxon>
        <taxon>Deinococci</taxon>
        <taxon>Thermales</taxon>
        <taxon>Thermaceae</taxon>
        <taxon>Meiothermus</taxon>
    </lineage>
</organism>
<dbReference type="GO" id="GO:0005829">
    <property type="term" value="C:cytosol"/>
    <property type="evidence" value="ECO:0007669"/>
    <property type="project" value="TreeGrafter"/>
</dbReference>
<gene>
    <name evidence="6 7" type="primary">rsmG</name>
    <name evidence="7" type="ORF">Mcate_01976</name>
</gene>
<evidence type="ECO:0000256" key="2">
    <source>
        <dbReference type="ARBA" id="ARBA00022552"/>
    </source>
</evidence>
<dbReference type="OrthoDB" id="9808773at2"/>
<dbReference type="HAMAP" id="MF_00074">
    <property type="entry name" value="16SrRNA_methyltr_G"/>
    <property type="match status" value="1"/>
</dbReference>
<accession>A0A399DUX4</accession>
<dbReference type="InterPro" id="IPR003682">
    <property type="entry name" value="rRNA_ssu_MeTfrase_G"/>
</dbReference>
<comment type="function">
    <text evidence="6">Specifically methylates the N7 position of a guanine in 16S rRNA.</text>
</comment>
<sequence>MQMSADGKQMLLRAGAELGLELEPHLTRFALLFDLLTTANQNLNLTAIRDESGIVYKHFIDSLSCLRYSGFTSGLSVIDVGTGAGFPGLPLAVVRSDIRFDLLDATQKKIGFVTKAIQNLALPNAQALWGRAEDLGRQSVKRETYGAALTRAVAALAVTAELTLPLVQVGGFVLVQKGAEVMGEVAEAQGAVRKLGGVLEEVIHLKLPGTGDTRHLIILRKVEHTPPQYPRKPGVPAKNPLS</sequence>
<evidence type="ECO:0000256" key="3">
    <source>
        <dbReference type="ARBA" id="ARBA00022603"/>
    </source>
</evidence>
<dbReference type="InterPro" id="IPR029063">
    <property type="entry name" value="SAM-dependent_MTases_sf"/>
</dbReference>
<keyword evidence="5 6" id="KW-0949">S-adenosyl-L-methionine</keyword>